<dbReference type="PANTHER" id="PTHR45688:SF13">
    <property type="entry name" value="ALANINE--GLYOXYLATE AMINOTRANSFERASE 2-LIKE"/>
    <property type="match status" value="1"/>
</dbReference>
<organism evidence="5 6">
    <name type="scientific">Pseudomonas piscis</name>
    <dbReference type="NCBI Taxonomy" id="2614538"/>
    <lineage>
        <taxon>Bacteria</taxon>
        <taxon>Pseudomonadati</taxon>
        <taxon>Pseudomonadota</taxon>
        <taxon>Gammaproteobacteria</taxon>
        <taxon>Pseudomonadales</taxon>
        <taxon>Pseudomonadaceae</taxon>
        <taxon>Pseudomonas</taxon>
    </lineage>
</organism>
<dbReference type="PANTHER" id="PTHR45688">
    <property type="match status" value="1"/>
</dbReference>
<dbReference type="Gene3D" id="3.40.640.10">
    <property type="entry name" value="Type I PLP-dependent aspartate aminotransferase-like (Major domain)"/>
    <property type="match status" value="1"/>
</dbReference>
<dbReference type="SUPFAM" id="SSF53383">
    <property type="entry name" value="PLP-dependent transferases"/>
    <property type="match status" value="1"/>
</dbReference>
<evidence type="ECO:0000313" key="6">
    <source>
        <dbReference type="Proteomes" id="UP001237292"/>
    </source>
</evidence>
<gene>
    <name evidence="5" type="ORF">QL104_12055</name>
</gene>
<comment type="similarity">
    <text evidence="2 4">Belongs to the class-III pyridoxal-phosphate-dependent aminotransferase family.</text>
</comment>
<sequence>MTDAPDLLDRRRKTMGAAPLFYDEPLHLVRGQGVHLYGQDGRRYLDCYNNVQVVGHCHPRVNEAIARQNDTLNVHSRYLTQGIVDYSQRLLETFANGLDQVLYTCSGSEANDQALRIARTRGSGRGIICSSHAYHGNTAAVEQVSPLIHRNRHCFDEVRSVPFPQIYRPLGGLVGEALIQAYLAQIEDEIESFDTTGVGLAGMIFCPIFANEGLPRIPATLLERACALVRDAGGLVIIDEVQAGFGRTGSMWGHQAMGITADIVTLGKPMGNGYPVAAVVSRGELLDGFRDKTFYFNTFAASPTAAAAAMAVLDVIEDEGLMDNARTVGALVRRGLAELAAKHALIGDIRGKGLWVGLELVSDHASREPATWETGQLVEALRQRGILVNRIGPFGNVLKIRPPLVFKTEHAQELLAAIEQSLEVLEGSGQERKDAL</sequence>
<evidence type="ECO:0000313" key="5">
    <source>
        <dbReference type="EMBL" id="WMN20084.1"/>
    </source>
</evidence>
<dbReference type="GO" id="GO:0008483">
    <property type="term" value="F:transaminase activity"/>
    <property type="evidence" value="ECO:0007669"/>
    <property type="project" value="UniProtKB-KW"/>
</dbReference>
<dbReference type="PROSITE" id="PS00600">
    <property type="entry name" value="AA_TRANSFER_CLASS_3"/>
    <property type="match status" value="1"/>
</dbReference>
<dbReference type="PIRSF" id="PIRSF000521">
    <property type="entry name" value="Transaminase_4ab_Lys_Orn"/>
    <property type="match status" value="1"/>
</dbReference>
<reference evidence="5 6" key="1">
    <citation type="journal article" date="2023" name="Access Microbiol">
        <title>The genome of a steinernematid-associated Pseudomonas piscis bacterium encodes the biosynthesis of insect toxins.</title>
        <authorList>
            <person name="Awori R.M."/>
            <person name="Hendre P."/>
            <person name="Amugune N.O."/>
        </authorList>
    </citation>
    <scope>NUCLEOTIDE SEQUENCE [LARGE SCALE GENOMIC DNA]</scope>
    <source>
        <strain evidence="5 6">75</strain>
    </source>
</reference>
<dbReference type="InterPro" id="IPR049704">
    <property type="entry name" value="Aminotrans_3_PPA_site"/>
</dbReference>
<keyword evidence="5" id="KW-0032">Aminotransferase</keyword>
<dbReference type="InterPro" id="IPR005814">
    <property type="entry name" value="Aminotrans_3"/>
</dbReference>
<evidence type="ECO:0000256" key="3">
    <source>
        <dbReference type="ARBA" id="ARBA00022898"/>
    </source>
</evidence>
<dbReference type="InterPro" id="IPR015422">
    <property type="entry name" value="PyrdxlP-dep_Trfase_small"/>
</dbReference>
<dbReference type="RefSeq" id="WP_085596385.1">
    <property type="nucleotide sequence ID" value="NZ_CP133164.1"/>
</dbReference>
<keyword evidence="6" id="KW-1185">Reference proteome</keyword>
<protein>
    <submittedName>
        <fullName evidence="5">Aspartate aminotransferase family protein</fullName>
    </submittedName>
</protein>
<dbReference type="InterPro" id="IPR015424">
    <property type="entry name" value="PyrdxlP-dep_Trfase"/>
</dbReference>
<dbReference type="CDD" id="cd00610">
    <property type="entry name" value="OAT_like"/>
    <property type="match status" value="1"/>
</dbReference>
<keyword evidence="3 4" id="KW-0663">Pyridoxal phosphate</keyword>
<evidence type="ECO:0000256" key="1">
    <source>
        <dbReference type="ARBA" id="ARBA00001933"/>
    </source>
</evidence>
<proteinExistence type="inferred from homology"/>
<dbReference type="Pfam" id="PF00202">
    <property type="entry name" value="Aminotran_3"/>
    <property type="match status" value="1"/>
</dbReference>
<dbReference type="Proteomes" id="UP001237292">
    <property type="component" value="Chromosome"/>
</dbReference>
<accession>A0ABY9NNN8</accession>
<dbReference type="InterPro" id="IPR015421">
    <property type="entry name" value="PyrdxlP-dep_Trfase_major"/>
</dbReference>
<comment type="cofactor">
    <cofactor evidence="1">
        <name>pyridoxal 5'-phosphate</name>
        <dbReference type="ChEBI" id="CHEBI:597326"/>
    </cofactor>
</comment>
<evidence type="ECO:0000256" key="2">
    <source>
        <dbReference type="ARBA" id="ARBA00008954"/>
    </source>
</evidence>
<keyword evidence="5" id="KW-0808">Transferase</keyword>
<dbReference type="EMBL" id="CP133164">
    <property type="protein sequence ID" value="WMN20084.1"/>
    <property type="molecule type" value="Genomic_DNA"/>
</dbReference>
<dbReference type="Gene3D" id="3.90.1150.10">
    <property type="entry name" value="Aspartate Aminotransferase, domain 1"/>
    <property type="match status" value="1"/>
</dbReference>
<name>A0ABY9NNN8_9PSED</name>
<evidence type="ECO:0000256" key="4">
    <source>
        <dbReference type="RuleBase" id="RU003560"/>
    </source>
</evidence>